<comment type="caution">
    <text evidence="1">The sequence shown here is derived from an EMBL/GenBank/DDBJ whole genome shotgun (WGS) entry which is preliminary data.</text>
</comment>
<dbReference type="NCBIfam" id="NF038093">
    <property type="entry name" value="GrdX"/>
    <property type="match status" value="1"/>
</dbReference>
<reference evidence="1 2" key="1">
    <citation type="submission" date="2022-06" db="EMBL/GenBank/DDBJ databases">
        <title>Isolation of gut microbiota from human fecal samples.</title>
        <authorList>
            <person name="Pamer E.G."/>
            <person name="Barat B."/>
            <person name="Waligurski E."/>
            <person name="Medina S."/>
            <person name="Paddock L."/>
            <person name="Mostad J."/>
        </authorList>
    </citation>
    <scope>NUCLEOTIDE SEQUENCE [LARGE SCALE GENOMIC DNA]</scope>
    <source>
        <strain evidence="1 2">DFI.7.95</strain>
    </source>
</reference>
<organism evidence="1 2">
    <name type="scientific">Tissierella carlieri</name>
    <dbReference type="NCBI Taxonomy" id="689904"/>
    <lineage>
        <taxon>Bacteria</taxon>
        <taxon>Bacillati</taxon>
        <taxon>Bacillota</taxon>
        <taxon>Tissierellia</taxon>
        <taxon>Tissierellales</taxon>
        <taxon>Tissierellaceae</taxon>
        <taxon>Tissierella</taxon>
    </lineage>
</organism>
<dbReference type="Proteomes" id="UP001524478">
    <property type="component" value="Unassembled WGS sequence"/>
</dbReference>
<dbReference type="InterPro" id="IPR047735">
    <property type="entry name" value="GrdX-like"/>
</dbReference>
<dbReference type="RefSeq" id="WP_256310604.1">
    <property type="nucleotide sequence ID" value="NZ_JANGAC010000002.1"/>
</dbReference>
<dbReference type="EMBL" id="JANGAC010000002">
    <property type="protein sequence ID" value="MCQ4922326.1"/>
    <property type="molecule type" value="Genomic_DNA"/>
</dbReference>
<evidence type="ECO:0000313" key="2">
    <source>
        <dbReference type="Proteomes" id="UP001524478"/>
    </source>
</evidence>
<accession>A0ABT1S790</accession>
<protein>
    <submittedName>
        <fullName evidence="1">GrdX family protein</fullName>
    </submittedName>
</protein>
<keyword evidence="2" id="KW-1185">Reference proteome</keyword>
<name>A0ABT1S790_9FIRM</name>
<evidence type="ECO:0000313" key="1">
    <source>
        <dbReference type="EMBL" id="MCQ4922326.1"/>
    </source>
</evidence>
<gene>
    <name evidence="1" type="ORF">NE686_04460</name>
</gene>
<sequence>MTNKINYQIVTNNPTVKNNYEEVIFIEGSFEDVLFKVRDLVHTGFELINHPLGASSRMFFSPYRSIIIGEKSQKINDIYIETIENSIENYKKHMNIRMPDMVNGEDYALIDSELLKSSLEEFKRIYN</sequence>
<proteinExistence type="predicted"/>